<dbReference type="Gene3D" id="3.40.1400.10">
    <property type="entry name" value="Sugar-phosphate isomerase, RpiB/LacA/LacB"/>
    <property type="match status" value="1"/>
</dbReference>
<protein>
    <recommendedName>
        <fullName evidence="4">RpiB/LacA/LacB family sugar-phosphate isomerase</fullName>
    </recommendedName>
</protein>
<evidence type="ECO:0000256" key="1">
    <source>
        <dbReference type="ARBA" id="ARBA00008754"/>
    </source>
</evidence>
<dbReference type="AlphaFoldDB" id="A0A0G0F9T8"/>
<dbReference type="PANTHER" id="PTHR30345:SF2">
    <property type="entry name" value="SUGAR-PHOSPHATE ISOMERASE, RPIB_LACA_LACB FAMILY"/>
    <property type="match status" value="1"/>
</dbReference>
<accession>A0A0G0F9T8</accession>
<dbReference type="GO" id="GO:0009052">
    <property type="term" value="P:pentose-phosphate shunt, non-oxidative branch"/>
    <property type="evidence" value="ECO:0007669"/>
    <property type="project" value="TreeGrafter"/>
</dbReference>
<dbReference type="SUPFAM" id="SSF89623">
    <property type="entry name" value="Ribose/Galactose isomerase RpiB/AlsB"/>
    <property type="match status" value="1"/>
</dbReference>
<dbReference type="GO" id="GO:0004751">
    <property type="term" value="F:ribose-5-phosphate isomerase activity"/>
    <property type="evidence" value="ECO:0007669"/>
    <property type="project" value="TreeGrafter"/>
</dbReference>
<proteinExistence type="inferred from homology"/>
<comment type="caution">
    <text evidence="2">The sequence shown here is derived from an EMBL/GenBank/DDBJ whole genome shotgun (WGS) entry which is preliminary data.</text>
</comment>
<evidence type="ECO:0008006" key="4">
    <source>
        <dbReference type="Google" id="ProtNLM"/>
    </source>
</evidence>
<dbReference type="PANTHER" id="PTHR30345">
    <property type="entry name" value="RIBOSE-5-PHOSPHATE ISOMERASE B"/>
    <property type="match status" value="1"/>
</dbReference>
<gene>
    <name evidence="2" type="ORF">US28_C0007G0034</name>
</gene>
<name>A0A0G0F9T8_9BACT</name>
<dbReference type="InterPro" id="IPR003500">
    <property type="entry name" value="RpiB_LacA_LacB"/>
</dbReference>
<dbReference type="GO" id="GO:0019316">
    <property type="term" value="P:D-allose catabolic process"/>
    <property type="evidence" value="ECO:0007669"/>
    <property type="project" value="TreeGrafter"/>
</dbReference>
<dbReference type="NCBIfam" id="TIGR00689">
    <property type="entry name" value="rpiB_lacA_lacB"/>
    <property type="match status" value="1"/>
</dbReference>
<evidence type="ECO:0000313" key="2">
    <source>
        <dbReference type="EMBL" id="KKQ15943.1"/>
    </source>
</evidence>
<comment type="similarity">
    <text evidence="1">Belongs to the LacAB/RpiB family.</text>
</comment>
<reference evidence="2 3" key="1">
    <citation type="journal article" date="2015" name="Nature">
        <title>rRNA introns, odd ribosomes, and small enigmatic genomes across a large radiation of phyla.</title>
        <authorList>
            <person name="Brown C.T."/>
            <person name="Hug L.A."/>
            <person name="Thomas B.C."/>
            <person name="Sharon I."/>
            <person name="Castelle C.J."/>
            <person name="Singh A."/>
            <person name="Wilkins M.J."/>
            <person name="Williams K.H."/>
            <person name="Banfield J.F."/>
        </authorList>
    </citation>
    <scope>NUCLEOTIDE SEQUENCE [LARGE SCALE GENOMIC DNA]</scope>
</reference>
<dbReference type="EMBL" id="LBSJ01000007">
    <property type="protein sequence ID" value="KKQ15943.1"/>
    <property type="molecule type" value="Genomic_DNA"/>
</dbReference>
<dbReference type="Proteomes" id="UP000034448">
    <property type="component" value="Unassembled WGS sequence"/>
</dbReference>
<sequence>MGEKIAKGEAEVGILFCWSGTGVCIAANRVKRVRAALCWDSETARLARKWDNANILCISLRFTSESLAKEIIDAFLESKFDEEDLNQVEKIDD</sequence>
<dbReference type="InterPro" id="IPR036569">
    <property type="entry name" value="RpiB_LacA_LacB_sf"/>
</dbReference>
<organism evidence="2 3">
    <name type="scientific">Candidatus Daviesbacteria bacterium GW2011_GWA1_36_8</name>
    <dbReference type="NCBI Taxonomy" id="1618417"/>
    <lineage>
        <taxon>Bacteria</taxon>
        <taxon>Candidatus Daviesiibacteriota</taxon>
    </lineage>
</organism>
<evidence type="ECO:0000313" key="3">
    <source>
        <dbReference type="Proteomes" id="UP000034448"/>
    </source>
</evidence>
<dbReference type="Pfam" id="PF02502">
    <property type="entry name" value="LacAB_rpiB"/>
    <property type="match status" value="1"/>
</dbReference>